<dbReference type="HOGENOM" id="CLU_2897462_0_0_9"/>
<dbReference type="STRING" id="1235802.C823_01650"/>
<dbReference type="AlphaFoldDB" id="N2AM99"/>
<reference evidence="1 2" key="1">
    <citation type="journal article" date="2014" name="Genome Announc.">
        <title>Draft genome sequences of the altered schaedler flora, a defined bacterial community from gnotobiotic mice.</title>
        <authorList>
            <person name="Wannemuehler M.J."/>
            <person name="Overstreet A.M."/>
            <person name="Ward D.V."/>
            <person name="Phillips G.J."/>
        </authorList>
    </citation>
    <scope>NUCLEOTIDE SEQUENCE [LARGE SCALE GENOMIC DNA]</scope>
    <source>
        <strain evidence="1 2">ASF492</strain>
    </source>
</reference>
<sequence length="62" mass="7035">MNQMKNKDCSLLYKGTLRFTTVEFGTIVRYGDGSIAGVFPTEQEAYEYFGLDDLEDEKNDGI</sequence>
<proteinExistence type="predicted"/>
<dbReference type="PATRIC" id="fig|1235802.3.peg.1751"/>
<name>N2AM99_9FIRM</name>
<evidence type="ECO:0000313" key="2">
    <source>
        <dbReference type="Proteomes" id="UP000012589"/>
    </source>
</evidence>
<keyword evidence="2" id="KW-1185">Reference proteome</keyword>
<dbReference type="Proteomes" id="UP000012589">
    <property type="component" value="Unassembled WGS sequence"/>
</dbReference>
<accession>N2AM99</accession>
<organism evidence="1 2">
    <name type="scientific">Eubacterium plexicaudatum ASF492</name>
    <dbReference type="NCBI Taxonomy" id="1235802"/>
    <lineage>
        <taxon>Bacteria</taxon>
        <taxon>Bacillati</taxon>
        <taxon>Bacillota</taxon>
        <taxon>Clostridia</taxon>
        <taxon>Eubacteriales</taxon>
        <taxon>Eubacteriaceae</taxon>
        <taxon>Eubacterium</taxon>
    </lineage>
</organism>
<protein>
    <submittedName>
        <fullName evidence="1">Uncharacterized protein</fullName>
    </submittedName>
</protein>
<evidence type="ECO:0000313" key="1">
    <source>
        <dbReference type="EMBL" id="EMZ30417.1"/>
    </source>
</evidence>
<dbReference type="EMBL" id="AQFT01000053">
    <property type="protein sequence ID" value="EMZ30417.1"/>
    <property type="molecule type" value="Genomic_DNA"/>
</dbReference>
<gene>
    <name evidence="1" type="ORF">C823_01650</name>
</gene>
<comment type="caution">
    <text evidence="1">The sequence shown here is derived from an EMBL/GenBank/DDBJ whole genome shotgun (WGS) entry which is preliminary data.</text>
</comment>